<dbReference type="Proteomes" id="UP000694892">
    <property type="component" value="Chromosome 3S"/>
</dbReference>
<name>A0A974HQP0_XENLA</name>
<organism evidence="1 2">
    <name type="scientific">Xenopus laevis</name>
    <name type="common">African clawed frog</name>
    <dbReference type="NCBI Taxonomy" id="8355"/>
    <lineage>
        <taxon>Eukaryota</taxon>
        <taxon>Metazoa</taxon>
        <taxon>Chordata</taxon>
        <taxon>Craniata</taxon>
        <taxon>Vertebrata</taxon>
        <taxon>Euteleostomi</taxon>
        <taxon>Amphibia</taxon>
        <taxon>Batrachia</taxon>
        <taxon>Anura</taxon>
        <taxon>Pipoidea</taxon>
        <taxon>Pipidae</taxon>
        <taxon>Xenopodinae</taxon>
        <taxon>Xenopus</taxon>
        <taxon>Xenopus</taxon>
    </lineage>
</organism>
<gene>
    <name evidence="1" type="ORF">XELAEV_18020068mg</name>
</gene>
<evidence type="ECO:0000313" key="1">
    <source>
        <dbReference type="EMBL" id="OCT86386.1"/>
    </source>
</evidence>
<reference evidence="2" key="1">
    <citation type="journal article" date="2016" name="Nature">
        <title>Genome evolution in the allotetraploid frog Xenopus laevis.</title>
        <authorList>
            <person name="Session A.M."/>
            <person name="Uno Y."/>
            <person name="Kwon T."/>
            <person name="Chapman J.A."/>
            <person name="Toyoda A."/>
            <person name="Takahashi S."/>
            <person name="Fukui A."/>
            <person name="Hikosaka A."/>
            <person name="Suzuki A."/>
            <person name="Kondo M."/>
            <person name="van Heeringen S.J."/>
            <person name="Quigley I."/>
            <person name="Heinz S."/>
            <person name="Ogino H."/>
            <person name="Ochi H."/>
            <person name="Hellsten U."/>
            <person name="Lyons J.B."/>
            <person name="Simakov O."/>
            <person name="Putnam N."/>
            <person name="Stites J."/>
            <person name="Kuroki Y."/>
            <person name="Tanaka T."/>
            <person name="Michiue T."/>
            <person name="Watanabe M."/>
            <person name="Bogdanovic O."/>
            <person name="Lister R."/>
            <person name="Georgiou G."/>
            <person name="Paranjpe S.S."/>
            <person name="van Kruijsbergen I."/>
            <person name="Shu S."/>
            <person name="Carlson J."/>
            <person name="Kinoshita T."/>
            <person name="Ohta Y."/>
            <person name="Mawaribuchi S."/>
            <person name="Jenkins J."/>
            <person name="Grimwood J."/>
            <person name="Schmutz J."/>
            <person name="Mitros T."/>
            <person name="Mozaffari S.V."/>
            <person name="Suzuki Y."/>
            <person name="Haramoto Y."/>
            <person name="Yamamoto T.S."/>
            <person name="Takagi C."/>
            <person name="Heald R."/>
            <person name="Miller K."/>
            <person name="Haudenschild C."/>
            <person name="Kitzman J."/>
            <person name="Nakayama T."/>
            <person name="Izutsu Y."/>
            <person name="Robert J."/>
            <person name="Fortriede J."/>
            <person name="Burns K."/>
            <person name="Lotay V."/>
            <person name="Karimi K."/>
            <person name="Yasuoka Y."/>
            <person name="Dichmann D.S."/>
            <person name="Flajnik M.F."/>
            <person name="Houston D.W."/>
            <person name="Shendure J."/>
            <person name="DuPasquier L."/>
            <person name="Vize P.D."/>
            <person name="Zorn A.M."/>
            <person name="Ito M."/>
            <person name="Marcotte E.M."/>
            <person name="Wallingford J.B."/>
            <person name="Ito Y."/>
            <person name="Asashima M."/>
            <person name="Ueno N."/>
            <person name="Matsuda Y."/>
            <person name="Veenstra G.J."/>
            <person name="Fujiyama A."/>
            <person name="Harland R.M."/>
            <person name="Taira M."/>
            <person name="Rokhsar D.S."/>
        </authorList>
    </citation>
    <scope>NUCLEOTIDE SEQUENCE [LARGE SCALE GENOMIC DNA]</scope>
    <source>
        <strain evidence="2">J</strain>
    </source>
</reference>
<sequence>MIMPKLLYLFQMIPIKVPQQFFQKVNSLFSNSCGYQQNPQQIKLVGNPDFPPSWERGQLERWASIEGRPAKLKKLHQNGGAGPIFQNSKKKWGNHQKNYWDYTQVNNYLKTIGTDKLTRSLTEWELLLQQQISHPIAKFYKKLIGESQKEEIGYKKHWEKETNIGFTDKTWENIMYSAHKYQVPLLH</sequence>
<accession>A0A974HQP0</accession>
<proteinExistence type="predicted"/>
<evidence type="ECO:0000313" key="2">
    <source>
        <dbReference type="Proteomes" id="UP000694892"/>
    </source>
</evidence>
<dbReference type="AlphaFoldDB" id="A0A974HQP0"/>
<protein>
    <submittedName>
        <fullName evidence="1">Uncharacterized protein</fullName>
    </submittedName>
</protein>
<dbReference type="EMBL" id="CM004471">
    <property type="protein sequence ID" value="OCT86386.1"/>
    <property type="molecule type" value="Genomic_DNA"/>
</dbReference>